<dbReference type="OrthoDB" id="3323334at2"/>
<protein>
    <recommendedName>
        <fullName evidence="3">Sporadically distributed protein, TIGR04141 family</fullName>
    </recommendedName>
</protein>
<dbReference type="RefSeq" id="WP_114620040.1">
    <property type="nucleotide sequence ID" value="NZ_PPTP01000001.1"/>
</dbReference>
<reference evidence="1 2" key="1">
    <citation type="journal article" date="2018" name="Elife">
        <title>Discovery and characterization of a prevalent human gut bacterial enzyme sufficient for the inactivation of a family of plant toxins.</title>
        <authorList>
            <person name="Koppel N."/>
            <person name="Bisanz J.E."/>
            <person name="Pandelia M.E."/>
            <person name="Turnbaugh P.J."/>
            <person name="Balskus E.P."/>
        </authorList>
    </citation>
    <scope>NUCLEOTIDE SEQUENCE [LARGE SCALE GENOMIC DNA]</scope>
    <source>
        <strain evidence="2">anaerobia AP69FAA</strain>
    </source>
</reference>
<dbReference type="EMBL" id="PPTP01000001">
    <property type="protein sequence ID" value="RDB57551.1"/>
    <property type="molecule type" value="Genomic_DNA"/>
</dbReference>
<evidence type="ECO:0000313" key="1">
    <source>
        <dbReference type="EMBL" id="RDB57551.1"/>
    </source>
</evidence>
<dbReference type="AlphaFoldDB" id="A0A369LD37"/>
<dbReference type="InterPro" id="IPR026487">
    <property type="entry name" value="CHP04141"/>
</dbReference>
<dbReference type="Pfam" id="PF19614">
    <property type="entry name" value="DUF6119"/>
    <property type="match status" value="1"/>
</dbReference>
<gene>
    <name evidence="1" type="ORF">C1880_01675</name>
</gene>
<sequence length="519" mass="57378">MAKIKSSIYLLKPEVKQPEECIGPNKDVSKHETDNGGIVFYKRSVGKTPQWLTSFFPKLAELDELKTTSASAVYVIPVETEDGIRLFALSFGYGRTMLDESCYVERFGLKTLLNIVEDDSIRKITRTTVAGNALKTAEQLPKRSPIEDFGIDVERDLLNGVTAALPEDSPLSGNANGSDALSIGIPDDLKLLPDTLKTIYGRYVSDGYKAKFPWVDNIAAVKSKATIEKLNELAIRKIKEHSPDIWMAVPDVVEWEHIAGFKFPGLQELCQDIVIDDFLASLTNPLAEFEQLKSKKITAIGCDNDEAVAGWPASQCLYGEIELKGTKYCINGGKWYQVENSFAERIETSYRNCEVLELPFPKCEEGMRESDYNVTLAASDKGHYALMDAKNISYGGGQSKIELCDVLTDDGRFIHIKKYSGSAVLSHLFNQGYVSTMLVKSDAAFRNKASKILSETNPSFTSTLSPDSVKEVVYGIITKDDVDRPRLPFFSKVTLDAVRSNLLAMGAKVSVKAIHLSEG</sequence>
<evidence type="ECO:0008006" key="3">
    <source>
        <dbReference type="Google" id="ProtNLM"/>
    </source>
</evidence>
<dbReference type="NCBIfam" id="TIGR04141">
    <property type="entry name" value="TIGR04141 family sporadically distributed protein"/>
    <property type="match status" value="1"/>
</dbReference>
<evidence type="ECO:0000313" key="2">
    <source>
        <dbReference type="Proteomes" id="UP000253792"/>
    </source>
</evidence>
<comment type="caution">
    <text evidence="1">The sequence shown here is derived from an EMBL/GenBank/DDBJ whole genome shotgun (WGS) entry which is preliminary data.</text>
</comment>
<name>A0A369LD37_9ACTN</name>
<accession>A0A369LD37</accession>
<proteinExistence type="predicted"/>
<dbReference type="Proteomes" id="UP000253792">
    <property type="component" value="Unassembled WGS sequence"/>
</dbReference>
<organism evidence="1 2">
    <name type="scientific">Senegalimassilia anaerobia</name>
    <dbReference type="NCBI Taxonomy" id="1473216"/>
    <lineage>
        <taxon>Bacteria</taxon>
        <taxon>Bacillati</taxon>
        <taxon>Actinomycetota</taxon>
        <taxon>Coriobacteriia</taxon>
        <taxon>Coriobacteriales</taxon>
        <taxon>Coriobacteriaceae</taxon>
        <taxon>Senegalimassilia</taxon>
    </lineage>
</organism>
<keyword evidence="2" id="KW-1185">Reference proteome</keyword>